<proteinExistence type="predicted"/>
<sequence length="55" mass="6119">MTLIIQRRGRLLPSAVALSSYEEKEEQFKEQVKMIEVSRKSGHATQANDEGGSLA</sequence>
<protein>
    <submittedName>
        <fullName evidence="1">Uncharacterized protein</fullName>
    </submittedName>
</protein>
<gene>
    <name evidence="1" type="ORF">HanXRQr2_Chr12g0541601</name>
</gene>
<evidence type="ECO:0000313" key="2">
    <source>
        <dbReference type="Proteomes" id="UP000215914"/>
    </source>
</evidence>
<organism evidence="1 2">
    <name type="scientific">Helianthus annuus</name>
    <name type="common">Common sunflower</name>
    <dbReference type="NCBI Taxonomy" id="4232"/>
    <lineage>
        <taxon>Eukaryota</taxon>
        <taxon>Viridiplantae</taxon>
        <taxon>Streptophyta</taxon>
        <taxon>Embryophyta</taxon>
        <taxon>Tracheophyta</taxon>
        <taxon>Spermatophyta</taxon>
        <taxon>Magnoliopsida</taxon>
        <taxon>eudicotyledons</taxon>
        <taxon>Gunneridae</taxon>
        <taxon>Pentapetalae</taxon>
        <taxon>asterids</taxon>
        <taxon>campanulids</taxon>
        <taxon>Asterales</taxon>
        <taxon>Asteraceae</taxon>
        <taxon>Asteroideae</taxon>
        <taxon>Heliantheae alliance</taxon>
        <taxon>Heliantheae</taxon>
        <taxon>Helianthus</taxon>
    </lineage>
</organism>
<name>A0A9K3HGL2_HELAN</name>
<dbReference type="EMBL" id="MNCJ02000327">
    <property type="protein sequence ID" value="KAF5777933.1"/>
    <property type="molecule type" value="Genomic_DNA"/>
</dbReference>
<keyword evidence="2" id="KW-1185">Reference proteome</keyword>
<dbReference type="AlphaFoldDB" id="A0A9K3HGL2"/>
<comment type="caution">
    <text evidence="1">The sequence shown here is derived from an EMBL/GenBank/DDBJ whole genome shotgun (WGS) entry which is preliminary data.</text>
</comment>
<dbReference type="Proteomes" id="UP000215914">
    <property type="component" value="Unassembled WGS sequence"/>
</dbReference>
<reference evidence="1" key="2">
    <citation type="submission" date="2020-06" db="EMBL/GenBank/DDBJ databases">
        <title>Helianthus annuus Genome sequencing and assembly Release 2.</title>
        <authorList>
            <person name="Gouzy J."/>
            <person name="Langlade N."/>
            <person name="Munos S."/>
        </authorList>
    </citation>
    <scope>NUCLEOTIDE SEQUENCE</scope>
    <source>
        <tissue evidence="1">Leaves</tissue>
    </source>
</reference>
<accession>A0A9K3HGL2</accession>
<evidence type="ECO:0000313" key="1">
    <source>
        <dbReference type="EMBL" id="KAF5777933.1"/>
    </source>
</evidence>
<reference evidence="1" key="1">
    <citation type="journal article" date="2017" name="Nature">
        <title>The sunflower genome provides insights into oil metabolism, flowering and Asterid evolution.</title>
        <authorList>
            <person name="Badouin H."/>
            <person name="Gouzy J."/>
            <person name="Grassa C.J."/>
            <person name="Murat F."/>
            <person name="Staton S.E."/>
            <person name="Cottret L."/>
            <person name="Lelandais-Briere C."/>
            <person name="Owens G.L."/>
            <person name="Carrere S."/>
            <person name="Mayjonade B."/>
            <person name="Legrand L."/>
            <person name="Gill N."/>
            <person name="Kane N.C."/>
            <person name="Bowers J.E."/>
            <person name="Hubner S."/>
            <person name="Bellec A."/>
            <person name="Berard A."/>
            <person name="Berges H."/>
            <person name="Blanchet N."/>
            <person name="Boniface M.C."/>
            <person name="Brunel D."/>
            <person name="Catrice O."/>
            <person name="Chaidir N."/>
            <person name="Claudel C."/>
            <person name="Donnadieu C."/>
            <person name="Faraut T."/>
            <person name="Fievet G."/>
            <person name="Helmstetter N."/>
            <person name="King M."/>
            <person name="Knapp S.J."/>
            <person name="Lai Z."/>
            <person name="Le Paslier M.C."/>
            <person name="Lippi Y."/>
            <person name="Lorenzon L."/>
            <person name="Mandel J.R."/>
            <person name="Marage G."/>
            <person name="Marchand G."/>
            <person name="Marquand E."/>
            <person name="Bret-Mestries E."/>
            <person name="Morien E."/>
            <person name="Nambeesan S."/>
            <person name="Nguyen T."/>
            <person name="Pegot-Espagnet P."/>
            <person name="Pouilly N."/>
            <person name="Raftis F."/>
            <person name="Sallet E."/>
            <person name="Schiex T."/>
            <person name="Thomas J."/>
            <person name="Vandecasteele C."/>
            <person name="Vares D."/>
            <person name="Vear F."/>
            <person name="Vautrin S."/>
            <person name="Crespi M."/>
            <person name="Mangin B."/>
            <person name="Burke J.M."/>
            <person name="Salse J."/>
            <person name="Munos S."/>
            <person name="Vincourt P."/>
            <person name="Rieseberg L.H."/>
            <person name="Langlade N.B."/>
        </authorList>
    </citation>
    <scope>NUCLEOTIDE SEQUENCE</scope>
    <source>
        <tissue evidence="1">Leaves</tissue>
    </source>
</reference>
<dbReference type="Gramene" id="mRNA:HanXRQr2_Chr12g0541601">
    <property type="protein sequence ID" value="mRNA:HanXRQr2_Chr12g0541601"/>
    <property type="gene ID" value="HanXRQr2_Chr12g0541601"/>
</dbReference>